<evidence type="ECO:0000313" key="1">
    <source>
        <dbReference type="EMBL" id="RDX51809.1"/>
    </source>
</evidence>
<reference evidence="1 2" key="1">
    <citation type="journal article" date="2018" name="Biotechnol. Biofuels">
        <title>Integrative visual omics of the white-rot fungus Polyporus brumalis exposes the biotechnological potential of its oxidative enzymes for delignifying raw plant biomass.</title>
        <authorList>
            <person name="Miyauchi S."/>
            <person name="Rancon A."/>
            <person name="Drula E."/>
            <person name="Hage H."/>
            <person name="Chaduli D."/>
            <person name="Favel A."/>
            <person name="Grisel S."/>
            <person name="Henrissat B."/>
            <person name="Herpoel-Gimbert I."/>
            <person name="Ruiz-Duenas F.J."/>
            <person name="Chevret D."/>
            <person name="Hainaut M."/>
            <person name="Lin J."/>
            <person name="Wang M."/>
            <person name="Pangilinan J."/>
            <person name="Lipzen A."/>
            <person name="Lesage-Meessen L."/>
            <person name="Navarro D."/>
            <person name="Riley R."/>
            <person name="Grigoriev I.V."/>
            <person name="Zhou S."/>
            <person name="Raouche S."/>
            <person name="Rosso M.N."/>
        </authorList>
    </citation>
    <scope>NUCLEOTIDE SEQUENCE [LARGE SCALE GENOMIC DNA]</scope>
    <source>
        <strain evidence="1 2">BRFM 1820</strain>
    </source>
</reference>
<gene>
    <name evidence="1" type="ORF">OH76DRAFT_1417156</name>
</gene>
<sequence length="351" mass="37843">MTHLKWDIVAVACALFALPLFSIASPYVVFRFYVRELPMDHRDNHVRESLQSVFEATLASIRLPFASAAVGAPVAQAETIGAGSPIHEIALGQRGFYGQVVRFAPSPGSFTTLSKIRHAAESALALDDLIMLLEDGELELGRVGDIPLLIHISETSLAVRDALFRVLVNIELAVARTAFIQNTVMATLNLLEQYDITGLYAGGSTLPGSLRIEAIASEATSSSARHILTELETAINGTADLLSALTRFEEDGRTQRQCAKPVLAKTESCADIAQLFRDLTSAQSVLVLLTTLKAILEHSTNETWRRQTSGASGCNLAVSHALTKVHVEALDAMTMGITETRQAIQAEYTGA</sequence>
<dbReference type="EMBL" id="KZ857393">
    <property type="protein sequence ID" value="RDX51809.1"/>
    <property type="molecule type" value="Genomic_DNA"/>
</dbReference>
<accession>A0A371DGZ9</accession>
<organism evidence="1 2">
    <name type="scientific">Lentinus brumalis</name>
    <dbReference type="NCBI Taxonomy" id="2498619"/>
    <lineage>
        <taxon>Eukaryota</taxon>
        <taxon>Fungi</taxon>
        <taxon>Dikarya</taxon>
        <taxon>Basidiomycota</taxon>
        <taxon>Agaricomycotina</taxon>
        <taxon>Agaricomycetes</taxon>
        <taxon>Polyporales</taxon>
        <taxon>Polyporaceae</taxon>
        <taxon>Lentinus</taxon>
    </lineage>
</organism>
<dbReference type="AlphaFoldDB" id="A0A371DGZ9"/>
<dbReference type="Proteomes" id="UP000256964">
    <property type="component" value="Unassembled WGS sequence"/>
</dbReference>
<name>A0A371DGZ9_9APHY</name>
<protein>
    <submittedName>
        <fullName evidence="1">Uncharacterized protein</fullName>
    </submittedName>
</protein>
<evidence type="ECO:0000313" key="2">
    <source>
        <dbReference type="Proteomes" id="UP000256964"/>
    </source>
</evidence>
<proteinExistence type="predicted"/>
<dbReference type="OrthoDB" id="2755213at2759"/>
<keyword evidence="2" id="KW-1185">Reference proteome</keyword>